<dbReference type="SUPFAM" id="SSF54593">
    <property type="entry name" value="Glyoxalase/Bleomycin resistance protein/Dihydroxybiphenyl dioxygenase"/>
    <property type="match status" value="1"/>
</dbReference>
<reference evidence="2 3" key="1">
    <citation type="submission" date="2018-01" db="EMBL/GenBank/DDBJ databases">
        <title>Whole genome analyses suggest that Burkholderia sensu lato contains two further novel genera in the rhizoxinica-symbiotica group Mycetohabitans gen. nov., and Trinickia gen. nov.: implications for the evolution of diazotrophy and nodulation in the Burkholderiaceae.</title>
        <authorList>
            <person name="Estrada-de los Santos P."/>
            <person name="Palmer M."/>
            <person name="Chavez-Ramirez B."/>
            <person name="Beukes C."/>
            <person name="Steenkamp E.T."/>
            <person name="Hirsch A.M."/>
            <person name="Manyaka P."/>
            <person name="Maluk M."/>
            <person name="Lafos M."/>
            <person name="Crook M."/>
            <person name="Gross E."/>
            <person name="Simon M.F."/>
            <person name="Bueno dos Reis Junior F."/>
            <person name="Poole P.S."/>
            <person name="Venter S.N."/>
            <person name="James E.K."/>
        </authorList>
    </citation>
    <scope>NUCLEOTIDE SEQUENCE [LARGE SCALE GENOMIC DNA]</scope>
    <source>
        <strain evidence="2 3">GIMN1.004</strain>
    </source>
</reference>
<evidence type="ECO:0000313" key="3">
    <source>
        <dbReference type="Proteomes" id="UP000235616"/>
    </source>
</evidence>
<dbReference type="InterPro" id="IPR037523">
    <property type="entry name" value="VOC_core"/>
</dbReference>
<dbReference type="CDD" id="cd07262">
    <property type="entry name" value="VOC_like"/>
    <property type="match status" value="1"/>
</dbReference>
<dbReference type="PANTHER" id="PTHR35006:SF2">
    <property type="entry name" value="GLYOXALASE FAMILY PROTEIN (AFU_ORTHOLOGUE AFUA_5G14830)"/>
    <property type="match status" value="1"/>
</dbReference>
<sequence>MLDHVSIGVRDIAKTKAFYDSVLEALGYRCLHAGEGSLGYGAQSVQLWISASDHPVAPDMRSGLHFCFAAPTRSAVDAFHAKALATGGKDNGAPGPRADYGPDYYASFVIDPDGYRLEAYCSNAER</sequence>
<dbReference type="GO" id="GO:0051213">
    <property type="term" value="F:dioxygenase activity"/>
    <property type="evidence" value="ECO:0007669"/>
    <property type="project" value="UniProtKB-KW"/>
</dbReference>
<name>A0A2N7VX69_9BURK</name>
<gene>
    <name evidence="2" type="ORF">C0Z18_07020</name>
</gene>
<dbReference type="InterPro" id="IPR029068">
    <property type="entry name" value="Glyas_Bleomycin-R_OHBP_Dase"/>
</dbReference>
<organism evidence="2 3">
    <name type="scientific">Trinickia dabaoshanensis</name>
    <dbReference type="NCBI Taxonomy" id="564714"/>
    <lineage>
        <taxon>Bacteria</taxon>
        <taxon>Pseudomonadati</taxon>
        <taxon>Pseudomonadota</taxon>
        <taxon>Betaproteobacteria</taxon>
        <taxon>Burkholderiales</taxon>
        <taxon>Burkholderiaceae</taxon>
        <taxon>Trinickia</taxon>
    </lineage>
</organism>
<dbReference type="RefSeq" id="WP_102644816.1">
    <property type="nucleotide sequence ID" value="NZ_PNYA01000005.1"/>
</dbReference>
<keyword evidence="2" id="KW-0223">Dioxygenase</keyword>
<dbReference type="PANTHER" id="PTHR35006">
    <property type="entry name" value="GLYOXALASE FAMILY PROTEIN (AFU_ORTHOLOGUE AFUA_5G14830)"/>
    <property type="match status" value="1"/>
</dbReference>
<dbReference type="AlphaFoldDB" id="A0A2N7VX69"/>
<dbReference type="Pfam" id="PF00903">
    <property type="entry name" value="Glyoxalase"/>
    <property type="match status" value="1"/>
</dbReference>
<keyword evidence="3" id="KW-1185">Reference proteome</keyword>
<accession>A0A2N7VX69</accession>
<dbReference type="EMBL" id="PNYA01000005">
    <property type="protein sequence ID" value="PMS21752.1"/>
    <property type="molecule type" value="Genomic_DNA"/>
</dbReference>
<keyword evidence="2" id="KW-0560">Oxidoreductase</keyword>
<evidence type="ECO:0000313" key="2">
    <source>
        <dbReference type="EMBL" id="PMS21752.1"/>
    </source>
</evidence>
<feature type="domain" description="VOC" evidence="1">
    <location>
        <begin position="1"/>
        <end position="122"/>
    </location>
</feature>
<dbReference type="OrthoDB" id="9800438at2"/>
<dbReference type="Gene3D" id="3.10.180.10">
    <property type="entry name" value="2,3-Dihydroxybiphenyl 1,2-Dioxygenase, domain 1"/>
    <property type="match status" value="1"/>
</dbReference>
<dbReference type="Proteomes" id="UP000235616">
    <property type="component" value="Unassembled WGS sequence"/>
</dbReference>
<protein>
    <submittedName>
        <fullName evidence="2">Glyoxalase/bleomycin resistance/extradiol dioxygenase family protein</fullName>
    </submittedName>
</protein>
<proteinExistence type="predicted"/>
<comment type="caution">
    <text evidence="2">The sequence shown here is derived from an EMBL/GenBank/DDBJ whole genome shotgun (WGS) entry which is preliminary data.</text>
</comment>
<dbReference type="InterPro" id="IPR004360">
    <property type="entry name" value="Glyas_Fos-R_dOase_dom"/>
</dbReference>
<dbReference type="PROSITE" id="PS51819">
    <property type="entry name" value="VOC"/>
    <property type="match status" value="1"/>
</dbReference>
<evidence type="ECO:0000259" key="1">
    <source>
        <dbReference type="PROSITE" id="PS51819"/>
    </source>
</evidence>